<feature type="domain" description="Solute-binding protein family 3/N-terminal" evidence="3">
    <location>
        <begin position="107"/>
        <end position="342"/>
    </location>
</feature>
<dbReference type="InterPro" id="IPR001638">
    <property type="entry name" value="Solute-binding_3/MltF_N"/>
</dbReference>
<feature type="chain" id="PRO_5032728758" evidence="2">
    <location>
        <begin position="26"/>
        <end position="349"/>
    </location>
</feature>
<evidence type="ECO:0000259" key="3">
    <source>
        <dbReference type="Pfam" id="PF00497"/>
    </source>
</evidence>
<feature type="signal peptide" evidence="2">
    <location>
        <begin position="1"/>
        <end position="25"/>
    </location>
</feature>
<dbReference type="PANTHER" id="PTHR35936:SF25">
    <property type="entry name" value="ABC TRANSPORTER SUBSTRATE-BINDING PROTEIN"/>
    <property type="match status" value="1"/>
</dbReference>
<accession>A0A844ALX4</accession>
<dbReference type="PANTHER" id="PTHR35936">
    <property type="entry name" value="MEMBRANE-BOUND LYTIC MUREIN TRANSGLYCOSYLASE F"/>
    <property type="match status" value="1"/>
</dbReference>
<dbReference type="EMBL" id="WIXK01000005">
    <property type="protein sequence ID" value="MQY43055.1"/>
    <property type="molecule type" value="Genomic_DNA"/>
</dbReference>
<dbReference type="Gene3D" id="3.10.350.10">
    <property type="entry name" value="LysM domain"/>
    <property type="match status" value="1"/>
</dbReference>
<gene>
    <name evidence="4" type="ORF">GG681_10425</name>
</gene>
<keyword evidence="1 2" id="KW-0732">Signal</keyword>
<evidence type="ECO:0000256" key="2">
    <source>
        <dbReference type="SAM" id="SignalP"/>
    </source>
</evidence>
<dbReference type="RefSeq" id="WP_153547861.1">
    <property type="nucleotide sequence ID" value="NZ_WIXK01000005.1"/>
</dbReference>
<evidence type="ECO:0000313" key="4">
    <source>
        <dbReference type="EMBL" id="MQY43055.1"/>
    </source>
</evidence>
<sequence>MQKPLLKWILRLGLAGGLAPSAAFALCDVNYVAKPGDNLFSISEAHFGDREHWKLIYERNQRMLAQTTVIPGRTLYIPCPEEEKPAVPVKVEPAKPAPQPAGNVELTLLTGGSYGPFSDQNLPAQGMVTELVNAALNEAPSPVSYTINWEEDWTKHLFPLLNQKTFDMGFPWVKPDCELNPQNERCVNFHFSDPVVTVPVMLFVEADRSFDYRGPEDLVGKTLCRPNGYFNQDADTTRRAWLDVDNLTVLAPVHPRECFALLQRHEVDAVAMNLFLGADTLVQEGLRGDVVPLEQPLAEIGLHVVISKRHWRGTSHLYRVNAGLKALRENGQFDEILNRHLEHFWSQLQ</sequence>
<name>A0A844ALX4_9RHOB</name>
<dbReference type="Pfam" id="PF00497">
    <property type="entry name" value="SBP_bac_3"/>
    <property type="match status" value="1"/>
</dbReference>
<comment type="caution">
    <text evidence="4">The sequence shown here is derived from an EMBL/GenBank/DDBJ whole genome shotgun (WGS) entry which is preliminary data.</text>
</comment>
<proteinExistence type="predicted"/>
<dbReference type="AlphaFoldDB" id="A0A844ALX4"/>
<evidence type="ECO:0000256" key="1">
    <source>
        <dbReference type="ARBA" id="ARBA00022729"/>
    </source>
</evidence>
<dbReference type="Gene3D" id="3.40.190.10">
    <property type="entry name" value="Periplasmic binding protein-like II"/>
    <property type="match status" value="2"/>
</dbReference>
<dbReference type="InterPro" id="IPR036779">
    <property type="entry name" value="LysM_dom_sf"/>
</dbReference>
<evidence type="ECO:0000313" key="5">
    <source>
        <dbReference type="Proteomes" id="UP000436694"/>
    </source>
</evidence>
<protein>
    <submittedName>
        <fullName evidence="4">Transporter substrate-binding domain-containing protein</fullName>
    </submittedName>
</protein>
<reference evidence="4 5" key="1">
    <citation type="submission" date="2019-10" db="EMBL/GenBank/DDBJ databases">
        <title>Epibacterium sp. nov., isolated from seawater.</title>
        <authorList>
            <person name="Zhang X."/>
            <person name="Li N."/>
        </authorList>
    </citation>
    <scope>NUCLEOTIDE SEQUENCE [LARGE SCALE GENOMIC DNA]</scope>
    <source>
        <strain evidence="4 5">SM1969</strain>
    </source>
</reference>
<organism evidence="4 5">
    <name type="scientific">Tritonibacter aquimaris</name>
    <dbReference type="NCBI Taxonomy" id="2663379"/>
    <lineage>
        <taxon>Bacteria</taxon>
        <taxon>Pseudomonadati</taxon>
        <taxon>Pseudomonadota</taxon>
        <taxon>Alphaproteobacteria</taxon>
        <taxon>Rhodobacterales</taxon>
        <taxon>Paracoccaceae</taxon>
        <taxon>Tritonibacter</taxon>
    </lineage>
</organism>
<dbReference type="SUPFAM" id="SSF53850">
    <property type="entry name" value="Periplasmic binding protein-like II"/>
    <property type="match status" value="1"/>
</dbReference>
<keyword evidence="5" id="KW-1185">Reference proteome</keyword>
<dbReference type="Proteomes" id="UP000436694">
    <property type="component" value="Unassembled WGS sequence"/>
</dbReference>